<feature type="domain" description="DUF7707" evidence="3">
    <location>
        <begin position="44"/>
        <end position="132"/>
    </location>
</feature>
<protein>
    <recommendedName>
        <fullName evidence="3">DUF7707 domain-containing protein</fullName>
    </recommendedName>
</protein>
<dbReference type="EMBL" id="AWTV01000007">
    <property type="protein sequence ID" value="KIH91267.1"/>
    <property type="molecule type" value="Genomic_DNA"/>
</dbReference>
<dbReference type="HOGENOM" id="CLU_084512_1_1_1"/>
<dbReference type="RefSeq" id="XP_040619277.1">
    <property type="nucleotide sequence ID" value="XM_040760230.1"/>
</dbReference>
<evidence type="ECO:0000259" key="3">
    <source>
        <dbReference type="Pfam" id="PF24808"/>
    </source>
</evidence>
<dbReference type="GeneID" id="63675151"/>
<feature type="region of interest" description="Disordered" evidence="1">
    <location>
        <begin position="146"/>
        <end position="173"/>
    </location>
</feature>
<dbReference type="InterPro" id="IPR056124">
    <property type="entry name" value="DUF7707"/>
</dbReference>
<comment type="caution">
    <text evidence="4">The sequence shown here is derived from an EMBL/GenBank/DDBJ whole genome shotgun (WGS) entry which is preliminary data.</text>
</comment>
<proteinExistence type="predicted"/>
<dbReference type="AlphaFoldDB" id="A0A0C2J2F9"/>
<accession>A0A0C2J2F9</accession>
<organism evidence="4 5">
    <name type="scientific">Sporothrix brasiliensis 5110</name>
    <dbReference type="NCBI Taxonomy" id="1398154"/>
    <lineage>
        <taxon>Eukaryota</taxon>
        <taxon>Fungi</taxon>
        <taxon>Dikarya</taxon>
        <taxon>Ascomycota</taxon>
        <taxon>Pezizomycotina</taxon>
        <taxon>Sordariomycetes</taxon>
        <taxon>Sordariomycetidae</taxon>
        <taxon>Ophiostomatales</taxon>
        <taxon>Ophiostomataceae</taxon>
        <taxon>Sporothrix</taxon>
    </lineage>
</organism>
<keyword evidence="5" id="KW-1185">Reference proteome</keyword>
<keyword evidence="2" id="KW-0732">Signal</keyword>
<dbReference type="Pfam" id="PF24808">
    <property type="entry name" value="DUF7707"/>
    <property type="match status" value="1"/>
</dbReference>
<feature type="signal peptide" evidence="2">
    <location>
        <begin position="1"/>
        <end position="18"/>
    </location>
</feature>
<feature type="chain" id="PRO_5002150991" description="DUF7707 domain-containing protein" evidence="2">
    <location>
        <begin position="19"/>
        <end position="199"/>
    </location>
</feature>
<dbReference type="OrthoDB" id="2121879at2759"/>
<evidence type="ECO:0000256" key="2">
    <source>
        <dbReference type="SAM" id="SignalP"/>
    </source>
</evidence>
<evidence type="ECO:0000313" key="5">
    <source>
        <dbReference type="Proteomes" id="UP000031575"/>
    </source>
</evidence>
<reference evidence="4 5" key="1">
    <citation type="journal article" date="2014" name="BMC Genomics">
        <title>Comparative genomics of the major fungal agents of human and animal Sporotrichosis: Sporothrix schenckii and Sporothrix brasiliensis.</title>
        <authorList>
            <person name="Teixeira M.M."/>
            <person name="de Almeida L.G."/>
            <person name="Kubitschek-Barreira P."/>
            <person name="Alves F.L."/>
            <person name="Kioshima E.S."/>
            <person name="Abadio A.K."/>
            <person name="Fernandes L."/>
            <person name="Derengowski L.S."/>
            <person name="Ferreira K.S."/>
            <person name="Souza R.C."/>
            <person name="Ruiz J.C."/>
            <person name="de Andrade N.C."/>
            <person name="Paes H.C."/>
            <person name="Nicola A.M."/>
            <person name="Albuquerque P."/>
            <person name="Gerber A.L."/>
            <person name="Martins V.P."/>
            <person name="Peconick L.D."/>
            <person name="Neto A.V."/>
            <person name="Chaucanez C.B."/>
            <person name="Silva P.A."/>
            <person name="Cunha O.L."/>
            <person name="de Oliveira F.F."/>
            <person name="dos Santos T.C."/>
            <person name="Barros A.L."/>
            <person name="Soares M.A."/>
            <person name="de Oliveira L.M."/>
            <person name="Marini M.M."/>
            <person name="Villalobos-Duno H."/>
            <person name="Cunha M.M."/>
            <person name="de Hoog S."/>
            <person name="da Silveira J.F."/>
            <person name="Henrissat B."/>
            <person name="Nino-Vega G.A."/>
            <person name="Cisalpino P.S."/>
            <person name="Mora-Montes H.M."/>
            <person name="Almeida S.R."/>
            <person name="Stajich J.E."/>
            <person name="Lopes-Bezerra L.M."/>
            <person name="Vasconcelos A.T."/>
            <person name="Felipe M.S."/>
        </authorList>
    </citation>
    <scope>NUCLEOTIDE SEQUENCE [LARGE SCALE GENOMIC DNA]</scope>
    <source>
        <strain evidence="4 5">5110</strain>
    </source>
</reference>
<dbReference type="VEuPathDB" id="FungiDB:SPBR_01920"/>
<dbReference type="Proteomes" id="UP000031575">
    <property type="component" value="Unassembled WGS sequence"/>
</dbReference>
<gene>
    <name evidence="4" type="ORF">SPBR_01920</name>
</gene>
<sequence length="199" mass="20307">MRNSVVFVALSALGAVNAVKNFTIDPSAVPLTLRSNMLFRHPPANWCSAQGNTCSTLCDGNPKANSCDPNLLTFNCLCQNGTAPGLEYYTQTLPTFICQEAYSECNAANVGNAQAQKNCTTSIQDQCGSLNPDNYTAVAASSSAPTTSATATDKGASASATNTPAPSSTKSANGAMPTAVGHLGNGAAAVALGLFAYLL</sequence>
<dbReference type="PANTHER" id="PTHR38118">
    <property type="entry name" value="ANCHORED CELL WALL PROTEIN 11-RELATED"/>
    <property type="match status" value="1"/>
</dbReference>
<evidence type="ECO:0000256" key="1">
    <source>
        <dbReference type="SAM" id="MobiDB-lite"/>
    </source>
</evidence>
<feature type="compositionally biased region" description="Low complexity" evidence="1">
    <location>
        <begin position="146"/>
        <end position="172"/>
    </location>
</feature>
<dbReference type="PANTHER" id="PTHR38118:SF3">
    <property type="entry name" value="ANCHORED CELL WALL PROTEIN 11"/>
    <property type="match status" value="1"/>
</dbReference>
<name>A0A0C2J2F9_9PEZI</name>
<evidence type="ECO:0000313" key="4">
    <source>
        <dbReference type="EMBL" id="KIH91267.1"/>
    </source>
</evidence>